<dbReference type="FunFam" id="2.40.50.140:FF:000273">
    <property type="entry name" value="Ribonuclease R"/>
    <property type="match status" value="1"/>
</dbReference>
<keyword evidence="4 8" id="KW-0540">Nuclease</keyword>
<comment type="function">
    <text evidence="8">3'-5' exoribonuclease that releases 5'-nucleoside monophosphates and is involved in maturation of structured RNAs.</text>
</comment>
<dbReference type="RefSeq" id="WP_161406818.1">
    <property type="nucleotide sequence ID" value="NZ_WTUZ01000014.1"/>
</dbReference>
<dbReference type="InterPro" id="IPR013223">
    <property type="entry name" value="RNase_B_OB_dom"/>
</dbReference>
<sequence length="1073" mass="116832">MITNQDIISLMQDEAYKPMSYKELEKHFQITGAEEFKDFIKLLNQLEESGHVVRGGNDRYGVPERMNLVRGRLQAHAKGFAFLIPEDREHPDVYINAHDLNTAMNGDIVFVKVTSRSQGGGRLEGEVVRVIKRANTQIVGVFQSQDTYAFVIADDKRVTRDIFIPQHAFNGAVTGQKVVVKIVNYPEGRSAAEGEVIEVLGHKDDPGVDILGIVRKFQLPEAFKEDVLEEAEAAPDSITEEEIIGQGRRDLRSKRIVTIDGEDAKDLDDAVNVELLENGNFRLGVHIADVSYYVREGTALDIEAYNRGCSVYLTDRVIPMLPHRLSNGICSLNPKVDRLTMSCEMEFDEDLKVVNHEIFTSVIKTSERMTYTNVRKLLTGEAEPELVERYDYLMEDFKRMEELAARLRSRRMKRGAIDFDFDESKIIVDADGKPTDIVKRERSVAEMMIEEFMLAANETVAEHFSWMKVPFLYRVHEDPDSEKLMNFMEFVTNFGYAVKGKGNSVHPRALQSLLEDIKGTPEETVVSKVMLRSMKQARYDAQSLGHFGLAAEFYSHFTSPIRRYPDLIIHRVIREVLESGTLSDTRHEYLASRMSDIAQQSSERERVAVDAERETEALKKAQYMIDKVGEEFEGIISSVTGFGMFVELDNTVEGLIRLSDLTDDYYNFHERQFALVGERTSKIYRIGDEIKVRVARVNMEEHTIDFELLDMKPRKEGSFNRGGGSGKPFKGAAGFKGFRGGKGKPEKGKGGYTKGKGGFAKSQGGGEGARAGQGRGEGGAGRSGAGQGRSEGGAGRAGASQGRSEGGAGRSGAGQGRSESGAYGAGRTRPGQERGEGTAGRAGAGRSRVEGQEGRASREGADGRVREGQERIEGAARSRRSGQDRIEGAARRVKEGQDRGEGFGRARSGQERGEGAGGARAGQERSEGAGRARAGQERSEGAGGARASQERSEGAGQGKSRRGKGGNTPWSENRGKASGGRGKARSPKLSEGGSLSSRLESVGAGRTDSGSGRGEGKRGRGGIALGGEAQAGGGSAAERSSGGSDWASGVNALAKGGRRRSDGDGGGSKKRRK</sequence>
<feature type="compositionally biased region" description="Gly residues" evidence="9">
    <location>
        <begin position="750"/>
        <end position="796"/>
    </location>
</feature>
<dbReference type="Pfam" id="PF00575">
    <property type="entry name" value="S1"/>
    <property type="match status" value="1"/>
</dbReference>
<keyword evidence="6 8" id="KW-0269">Exonuclease</keyword>
<dbReference type="GO" id="GO:0005829">
    <property type="term" value="C:cytosol"/>
    <property type="evidence" value="ECO:0007669"/>
    <property type="project" value="TreeGrafter"/>
</dbReference>
<keyword evidence="12" id="KW-1185">Reference proteome</keyword>
<proteinExistence type="inferred from homology"/>
<feature type="compositionally biased region" description="Low complexity" evidence="9">
    <location>
        <begin position="727"/>
        <end position="736"/>
    </location>
</feature>
<dbReference type="SMART" id="SM00316">
    <property type="entry name" value="S1"/>
    <property type="match status" value="1"/>
</dbReference>
<comment type="catalytic activity">
    <reaction evidence="1 8">
        <text>Exonucleolytic cleavage in the 3'- to 5'-direction to yield nucleoside 5'-phosphates.</text>
        <dbReference type="EC" id="3.1.13.1"/>
    </reaction>
</comment>
<evidence type="ECO:0000256" key="1">
    <source>
        <dbReference type="ARBA" id="ARBA00001849"/>
    </source>
</evidence>
<feature type="compositionally biased region" description="Basic and acidic residues" evidence="9">
    <location>
        <begin position="922"/>
        <end position="940"/>
    </location>
</feature>
<evidence type="ECO:0000313" key="11">
    <source>
        <dbReference type="EMBL" id="MZQ82623.1"/>
    </source>
</evidence>
<evidence type="ECO:0000256" key="7">
    <source>
        <dbReference type="ARBA" id="ARBA00022884"/>
    </source>
</evidence>
<evidence type="ECO:0000313" key="12">
    <source>
        <dbReference type="Proteomes" id="UP000481087"/>
    </source>
</evidence>
<evidence type="ECO:0000256" key="6">
    <source>
        <dbReference type="ARBA" id="ARBA00022839"/>
    </source>
</evidence>
<dbReference type="InterPro" id="IPR011805">
    <property type="entry name" value="RNase_R"/>
</dbReference>
<dbReference type="PROSITE" id="PS01175">
    <property type="entry name" value="RIBONUCLEASE_II"/>
    <property type="match status" value="1"/>
</dbReference>
<dbReference type="NCBIfam" id="TIGR00358">
    <property type="entry name" value="3_prime_RNase"/>
    <property type="match status" value="1"/>
</dbReference>
<evidence type="ECO:0000256" key="8">
    <source>
        <dbReference type="HAMAP-Rule" id="MF_01895"/>
    </source>
</evidence>
<dbReference type="Gene3D" id="2.40.50.140">
    <property type="entry name" value="Nucleic acid-binding proteins"/>
    <property type="match status" value="3"/>
</dbReference>
<feature type="compositionally biased region" description="Low complexity" evidence="9">
    <location>
        <begin position="989"/>
        <end position="1001"/>
    </location>
</feature>
<dbReference type="GO" id="GO:0003723">
    <property type="term" value="F:RNA binding"/>
    <property type="evidence" value="ECO:0007669"/>
    <property type="project" value="UniProtKB-UniRule"/>
</dbReference>
<dbReference type="InterPro" id="IPR012340">
    <property type="entry name" value="NA-bd_OB-fold"/>
</dbReference>
<dbReference type="Pfam" id="PF00773">
    <property type="entry name" value="RNB"/>
    <property type="match status" value="1"/>
</dbReference>
<dbReference type="PANTHER" id="PTHR23355">
    <property type="entry name" value="RIBONUCLEASE"/>
    <property type="match status" value="1"/>
</dbReference>
<accession>A0A6L8UWJ7</accession>
<dbReference type="SMART" id="SM00357">
    <property type="entry name" value="CSP"/>
    <property type="match status" value="2"/>
</dbReference>
<dbReference type="AlphaFoldDB" id="A0A6L8UWJ7"/>
<feature type="region of interest" description="Disordered" evidence="9">
    <location>
        <begin position="717"/>
        <end position="1073"/>
    </location>
</feature>
<feature type="compositionally biased region" description="Gly residues" evidence="9">
    <location>
        <begin position="1021"/>
        <end position="1035"/>
    </location>
</feature>
<dbReference type="PROSITE" id="PS50126">
    <property type="entry name" value="S1"/>
    <property type="match status" value="1"/>
</dbReference>
<feature type="compositionally biased region" description="Gly residues" evidence="9">
    <location>
        <begin position="804"/>
        <end position="815"/>
    </location>
</feature>
<evidence type="ECO:0000256" key="9">
    <source>
        <dbReference type="SAM" id="MobiDB-lite"/>
    </source>
</evidence>
<evidence type="ECO:0000256" key="5">
    <source>
        <dbReference type="ARBA" id="ARBA00022801"/>
    </source>
</evidence>
<feature type="compositionally biased region" description="Basic and acidic residues" evidence="9">
    <location>
        <begin position="847"/>
        <end position="914"/>
    </location>
</feature>
<dbReference type="PANTHER" id="PTHR23355:SF9">
    <property type="entry name" value="DIS3-LIKE EXONUCLEASE 2"/>
    <property type="match status" value="1"/>
</dbReference>
<dbReference type="EMBL" id="WTUZ01000014">
    <property type="protein sequence ID" value="MZQ82623.1"/>
    <property type="molecule type" value="Genomic_DNA"/>
</dbReference>
<dbReference type="InterPro" id="IPR001900">
    <property type="entry name" value="RNase_II/R"/>
</dbReference>
<name>A0A6L8UWJ7_9BACL</name>
<dbReference type="SMART" id="SM00955">
    <property type="entry name" value="RNB"/>
    <property type="match status" value="1"/>
</dbReference>
<dbReference type="NCBIfam" id="TIGR02063">
    <property type="entry name" value="RNase_R"/>
    <property type="match status" value="1"/>
</dbReference>
<evidence type="ECO:0000256" key="3">
    <source>
        <dbReference type="ARBA" id="ARBA00022490"/>
    </source>
</evidence>
<dbReference type="GO" id="GO:0008859">
    <property type="term" value="F:exoribonuclease II activity"/>
    <property type="evidence" value="ECO:0007669"/>
    <property type="project" value="UniProtKB-UniRule"/>
</dbReference>
<comment type="similarity">
    <text evidence="8">Belongs to the RNR ribonuclease family. RNase R subfamily.</text>
</comment>
<dbReference type="Pfam" id="PF08206">
    <property type="entry name" value="OB_RNB"/>
    <property type="match status" value="1"/>
</dbReference>
<comment type="caution">
    <text evidence="11">The sequence shown here is derived from an EMBL/GenBank/DDBJ whole genome shotgun (WGS) entry which is preliminary data.</text>
</comment>
<gene>
    <name evidence="8 11" type="primary">rnr</name>
    <name evidence="11" type="ORF">GQF01_10925</name>
</gene>
<keyword evidence="7 8" id="KW-0694">RNA-binding</keyword>
<dbReference type="Proteomes" id="UP000481087">
    <property type="component" value="Unassembled WGS sequence"/>
</dbReference>
<dbReference type="CDD" id="cd04471">
    <property type="entry name" value="S1_RNase_R"/>
    <property type="match status" value="1"/>
</dbReference>
<dbReference type="InterPro" id="IPR004476">
    <property type="entry name" value="RNase_II/RNase_R"/>
</dbReference>
<evidence type="ECO:0000259" key="10">
    <source>
        <dbReference type="PROSITE" id="PS50126"/>
    </source>
</evidence>
<dbReference type="Pfam" id="PF17876">
    <property type="entry name" value="CSD2"/>
    <property type="match status" value="1"/>
</dbReference>
<dbReference type="InterPro" id="IPR011129">
    <property type="entry name" value="CSD"/>
</dbReference>
<dbReference type="HAMAP" id="MF_01895">
    <property type="entry name" value="RNase_R"/>
    <property type="match status" value="1"/>
</dbReference>
<dbReference type="EC" id="3.1.13.1" evidence="8"/>
<dbReference type="InterPro" id="IPR022966">
    <property type="entry name" value="RNase_II/R_CS"/>
</dbReference>
<protein>
    <recommendedName>
        <fullName evidence="8">Ribonuclease R</fullName>
        <shortName evidence="8">RNase R</shortName>
        <ecNumber evidence="8">3.1.13.1</ecNumber>
    </recommendedName>
</protein>
<keyword evidence="3 8" id="KW-0963">Cytoplasm</keyword>
<keyword evidence="5 8" id="KW-0378">Hydrolase</keyword>
<evidence type="ECO:0000256" key="2">
    <source>
        <dbReference type="ARBA" id="ARBA00004496"/>
    </source>
</evidence>
<dbReference type="InterPro" id="IPR050180">
    <property type="entry name" value="RNR_Ribonuclease"/>
</dbReference>
<evidence type="ECO:0000256" key="4">
    <source>
        <dbReference type="ARBA" id="ARBA00022722"/>
    </source>
</evidence>
<feature type="domain" description="S1 motif" evidence="10">
    <location>
        <begin position="629"/>
        <end position="709"/>
    </location>
</feature>
<organism evidence="11 12">
    <name type="scientific">Paenibacillus silvestris</name>
    <dbReference type="NCBI Taxonomy" id="2606219"/>
    <lineage>
        <taxon>Bacteria</taxon>
        <taxon>Bacillati</taxon>
        <taxon>Bacillota</taxon>
        <taxon>Bacilli</taxon>
        <taxon>Bacillales</taxon>
        <taxon>Paenibacillaceae</taxon>
        <taxon>Paenibacillus</taxon>
    </lineage>
</organism>
<comment type="subcellular location">
    <subcellularLocation>
        <location evidence="2 8">Cytoplasm</location>
    </subcellularLocation>
</comment>
<dbReference type="InterPro" id="IPR003029">
    <property type="entry name" value="S1_domain"/>
</dbReference>
<dbReference type="SUPFAM" id="SSF50249">
    <property type="entry name" value="Nucleic acid-binding proteins"/>
    <property type="match status" value="4"/>
</dbReference>
<dbReference type="InterPro" id="IPR040476">
    <property type="entry name" value="CSD2"/>
</dbReference>
<reference evidence="11 12" key="1">
    <citation type="submission" date="2019-12" db="EMBL/GenBank/DDBJ databases">
        <title>Paenibacillus sp. nov. sp. isolated from soil.</title>
        <authorList>
            <person name="Kim J."/>
            <person name="Jeong S.E."/>
            <person name="Jung H.S."/>
            <person name="Jeon C.O."/>
        </authorList>
    </citation>
    <scope>NUCLEOTIDE SEQUENCE [LARGE SCALE GENOMIC DNA]</scope>
    <source>
        <strain evidence="11 12">5J-6</strain>
    </source>
</reference>
<dbReference type="GO" id="GO:0006402">
    <property type="term" value="P:mRNA catabolic process"/>
    <property type="evidence" value="ECO:0007669"/>
    <property type="project" value="TreeGrafter"/>
</dbReference>